<dbReference type="RefSeq" id="WP_244562230.1">
    <property type="nucleotide sequence ID" value="NZ_LT670844.1"/>
</dbReference>
<accession>A0A1M6MWZ5</accession>
<reference evidence="3 4" key="1">
    <citation type="submission" date="2016-11" db="EMBL/GenBank/DDBJ databases">
        <authorList>
            <person name="Jaros S."/>
            <person name="Januszkiewicz K."/>
            <person name="Wedrychowicz H."/>
        </authorList>
    </citation>
    <scope>NUCLEOTIDE SEQUENCE [LARGE SCALE GENOMIC DNA]</scope>
    <source>
        <strain evidence="3 4">GAS499</strain>
    </source>
</reference>
<evidence type="ECO:0000256" key="1">
    <source>
        <dbReference type="PIRSR" id="PIRSR613078-1"/>
    </source>
</evidence>
<dbReference type="EMBL" id="LT670844">
    <property type="protein sequence ID" value="SHJ88018.1"/>
    <property type="molecule type" value="Genomic_DNA"/>
</dbReference>
<dbReference type="InterPro" id="IPR013078">
    <property type="entry name" value="His_Pase_superF_clade-1"/>
</dbReference>
<protein>
    <submittedName>
        <fullName evidence="3">Probable phosphoglycerate mutase</fullName>
    </submittedName>
</protein>
<feature type="binding site" evidence="2">
    <location>
        <begin position="102"/>
        <end position="105"/>
    </location>
    <ligand>
        <name>substrate</name>
    </ligand>
</feature>
<feature type="active site" description="Proton donor/acceptor" evidence="1">
    <location>
        <position position="102"/>
    </location>
</feature>
<feature type="binding site" evidence="2">
    <location>
        <begin position="17"/>
        <end position="24"/>
    </location>
    <ligand>
        <name>substrate</name>
    </ligand>
</feature>
<evidence type="ECO:0000313" key="3">
    <source>
        <dbReference type="EMBL" id="SHJ88018.1"/>
    </source>
</evidence>
<dbReference type="AlphaFoldDB" id="A0A1M6MWZ5"/>
<dbReference type="PANTHER" id="PTHR48100:SF59">
    <property type="entry name" value="ADENOSYLCOBALAMIN_ALPHA-RIBAZOLE PHOSPHATASE"/>
    <property type="match status" value="1"/>
</dbReference>
<dbReference type="InterPro" id="IPR050275">
    <property type="entry name" value="PGM_Phosphatase"/>
</dbReference>
<feature type="binding site" evidence="2">
    <location>
        <position position="75"/>
    </location>
    <ligand>
        <name>substrate</name>
    </ligand>
</feature>
<proteinExistence type="predicted"/>
<evidence type="ECO:0000256" key="2">
    <source>
        <dbReference type="PIRSR" id="PIRSR613078-2"/>
    </source>
</evidence>
<gene>
    <name evidence="3" type="ORF">SAMN05444159_1775</name>
</gene>
<organism evidence="3 4">
    <name type="scientific">Bradyrhizobium lablabi</name>
    <dbReference type="NCBI Taxonomy" id="722472"/>
    <lineage>
        <taxon>Bacteria</taxon>
        <taxon>Pseudomonadati</taxon>
        <taxon>Pseudomonadota</taxon>
        <taxon>Alphaproteobacteria</taxon>
        <taxon>Hyphomicrobiales</taxon>
        <taxon>Nitrobacteraceae</taxon>
        <taxon>Bradyrhizobium</taxon>
    </lineage>
</organism>
<dbReference type="SMART" id="SM00855">
    <property type="entry name" value="PGAM"/>
    <property type="match status" value="1"/>
</dbReference>
<dbReference type="Proteomes" id="UP000189935">
    <property type="component" value="Chromosome I"/>
</dbReference>
<feature type="active site" description="Tele-phosphohistidine intermediate" evidence="1">
    <location>
        <position position="18"/>
    </location>
</feature>
<dbReference type="CDD" id="cd07067">
    <property type="entry name" value="HP_PGM_like"/>
    <property type="match status" value="1"/>
</dbReference>
<dbReference type="GO" id="GO:0016791">
    <property type="term" value="F:phosphatase activity"/>
    <property type="evidence" value="ECO:0007669"/>
    <property type="project" value="TreeGrafter"/>
</dbReference>
<dbReference type="Gene3D" id="3.40.50.1240">
    <property type="entry name" value="Phosphoglycerate mutase-like"/>
    <property type="match status" value="1"/>
</dbReference>
<dbReference type="SUPFAM" id="SSF53254">
    <property type="entry name" value="Phosphoglycerate mutase-like"/>
    <property type="match status" value="1"/>
</dbReference>
<sequence length="206" mass="22310">MTDRKRDTGMPTIYYIRHGETQWNAEGRLQGAQDIPLNDLGHTQAAHAGLILADLFVRDGRSATSLPFVASPLGRARATMELVRGALKLAPGDYAIDDRLREIGYGEWEGSTLVQMQAADPALFARRQVAKWTMAPPGGESYVEVQTRVSDWYHQLTGDTVAVAHGGTARALMVALGFETPESAADLAIEQGAVYVFSDGGLSKYS</sequence>
<dbReference type="PANTHER" id="PTHR48100">
    <property type="entry name" value="BROAD-SPECIFICITY PHOSPHATASE YOR283W-RELATED"/>
    <property type="match status" value="1"/>
</dbReference>
<name>A0A1M6MWZ5_9BRAD</name>
<dbReference type="InterPro" id="IPR029033">
    <property type="entry name" value="His_PPase_superfam"/>
</dbReference>
<evidence type="ECO:0000313" key="4">
    <source>
        <dbReference type="Proteomes" id="UP000189935"/>
    </source>
</evidence>
<dbReference type="Pfam" id="PF00300">
    <property type="entry name" value="His_Phos_1"/>
    <property type="match status" value="1"/>
</dbReference>
<dbReference type="GO" id="GO:0005737">
    <property type="term" value="C:cytoplasm"/>
    <property type="evidence" value="ECO:0007669"/>
    <property type="project" value="TreeGrafter"/>
</dbReference>